<evidence type="ECO:0000256" key="6">
    <source>
        <dbReference type="RuleBase" id="RU363041"/>
    </source>
</evidence>
<dbReference type="AlphaFoldDB" id="A0A1I4R2Z8"/>
<comment type="similarity">
    <text evidence="2 6">Belongs to the 4-toluene sulfonate uptake permease (TSUP) (TC 2.A.102) family.</text>
</comment>
<evidence type="ECO:0000256" key="1">
    <source>
        <dbReference type="ARBA" id="ARBA00004141"/>
    </source>
</evidence>
<keyword evidence="5 6" id="KW-0472">Membrane</keyword>
<keyword evidence="6" id="KW-1003">Cell membrane</keyword>
<keyword evidence="3 6" id="KW-0812">Transmembrane</keyword>
<accession>A0A1I4R2Z8</accession>
<dbReference type="InterPro" id="IPR051598">
    <property type="entry name" value="TSUP/Inactive_protease-like"/>
</dbReference>
<dbReference type="Pfam" id="PF01925">
    <property type="entry name" value="TauE"/>
    <property type="match status" value="1"/>
</dbReference>
<dbReference type="PANTHER" id="PTHR43701">
    <property type="entry name" value="MEMBRANE TRANSPORTER PROTEIN MJ0441-RELATED"/>
    <property type="match status" value="1"/>
</dbReference>
<organism evidence="7 8">
    <name type="scientific">Salibacterium qingdaonense</name>
    <dbReference type="NCBI Taxonomy" id="266892"/>
    <lineage>
        <taxon>Bacteria</taxon>
        <taxon>Bacillati</taxon>
        <taxon>Bacillota</taxon>
        <taxon>Bacilli</taxon>
        <taxon>Bacillales</taxon>
        <taxon>Bacillaceae</taxon>
    </lineage>
</organism>
<feature type="transmembrane region" description="Helical" evidence="6">
    <location>
        <begin position="81"/>
        <end position="101"/>
    </location>
</feature>
<keyword evidence="4 6" id="KW-1133">Transmembrane helix</keyword>
<gene>
    <name evidence="7" type="ORF">SAMN04488054_1594</name>
</gene>
<feature type="transmembrane region" description="Helical" evidence="6">
    <location>
        <begin position="107"/>
        <end position="125"/>
    </location>
</feature>
<dbReference type="EMBL" id="FOTY01000059">
    <property type="protein sequence ID" value="SFM46621.1"/>
    <property type="molecule type" value="Genomic_DNA"/>
</dbReference>
<evidence type="ECO:0000313" key="8">
    <source>
        <dbReference type="Proteomes" id="UP000199668"/>
    </source>
</evidence>
<feature type="transmembrane region" description="Helical" evidence="6">
    <location>
        <begin position="7"/>
        <end position="32"/>
    </location>
</feature>
<keyword evidence="8" id="KW-1185">Reference proteome</keyword>
<proteinExistence type="inferred from homology"/>
<dbReference type="STRING" id="266892.SAMN04488054_1594"/>
<feature type="transmembrane region" description="Helical" evidence="6">
    <location>
        <begin position="146"/>
        <end position="175"/>
    </location>
</feature>
<reference evidence="7 8" key="1">
    <citation type="submission" date="2016-10" db="EMBL/GenBank/DDBJ databases">
        <authorList>
            <person name="de Groot N.N."/>
        </authorList>
    </citation>
    <scope>NUCLEOTIDE SEQUENCE [LARGE SCALE GENOMIC DNA]</scope>
    <source>
        <strain evidence="7 8">CGMCC 1.6134</strain>
    </source>
</reference>
<sequence>MTVSFLITVFVLGAVGSYISGLVGVGGSIINYPLLLYVPALLGVGSFTAHDVSGAIAVQVLFATIGGVWGYRKGSYLHASLIGYMGTSIIIGSLLGSLFSGAFSENMINITYALLATIAVIMMVLPQQPMQQEAQESVSFSRWIAASSAFVVGISAGIVGAAGAFILVPIMLVVLKIPTRVTIATSLAVTLISSIGTSAGKLITGQVPFLPAVVLIVASLPPHWGPKQPGMSKLNGCNAPLRYCCWG</sequence>
<protein>
    <recommendedName>
        <fullName evidence="6">Probable membrane transporter protein</fullName>
    </recommendedName>
</protein>
<dbReference type="Proteomes" id="UP000199668">
    <property type="component" value="Unassembled WGS sequence"/>
</dbReference>
<evidence type="ECO:0000256" key="4">
    <source>
        <dbReference type="ARBA" id="ARBA00022989"/>
    </source>
</evidence>
<evidence type="ECO:0000256" key="5">
    <source>
        <dbReference type="ARBA" id="ARBA00023136"/>
    </source>
</evidence>
<evidence type="ECO:0000256" key="3">
    <source>
        <dbReference type="ARBA" id="ARBA00022692"/>
    </source>
</evidence>
<comment type="subcellular location">
    <subcellularLocation>
        <location evidence="6">Cell membrane</location>
        <topology evidence="6">Multi-pass membrane protein</topology>
    </subcellularLocation>
    <subcellularLocation>
        <location evidence="1">Membrane</location>
        <topology evidence="1">Multi-pass membrane protein</topology>
    </subcellularLocation>
</comment>
<evidence type="ECO:0000256" key="2">
    <source>
        <dbReference type="ARBA" id="ARBA00009142"/>
    </source>
</evidence>
<evidence type="ECO:0000313" key="7">
    <source>
        <dbReference type="EMBL" id="SFM46621.1"/>
    </source>
</evidence>
<dbReference type="GO" id="GO:0005886">
    <property type="term" value="C:plasma membrane"/>
    <property type="evidence" value="ECO:0007669"/>
    <property type="project" value="UniProtKB-SubCell"/>
</dbReference>
<dbReference type="PANTHER" id="PTHR43701:SF13">
    <property type="entry name" value="MEMBRANE TRANSPORTER PROTEIN YRKJ-RELATED"/>
    <property type="match status" value="1"/>
</dbReference>
<dbReference type="InterPro" id="IPR002781">
    <property type="entry name" value="TM_pro_TauE-like"/>
</dbReference>
<feature type="transmembrane region" description="Helical" evidence="6">
    <location>
        <begin position="52"/>
        <end position="69"/>
    </location>
</feature>
<name>A0A1I4R2Z8_9BACI</name>